<keyword evidence="1" id="KW-1133">Transmembrane helix</keyword>
<proteinExistence type="predicted"/>
<dbReference type="PANTHER" id="PTHR23272:SF184">
    <property type="entry name" value="OS03G0311250 PROTEIN"/>
    <property type="match status" value="1"/>
</dbReference>
<comment type="caution">
    <text evidence="3">The sequence shown here is derived from an EMBL/GenBank/DDBJ whole genome shotgun (WGS) entry which is preliminary data.</text>
</comment>
<reference evidence="3" key="1">
    <citation type="submission" date="2021-06" db="EMBL/GenBank/DDBJ databases">
        <authorList>
            <person name="Kallberg Y."/>
            <person name="Tangrot J."/>
            <person name="Rosling A."/>
        </authorList>
    </citation>
    <scope>NUCLEOTIDE SEQUENCE</scope>
    <source>
        <strain evidence="3">FL966</strain>
    </source>
</reference>
<dbReference type="OrthoDB" id="2445000at2759"/>
<protein>
    <submittedName>
        <fullName evidence="3">19600_t:CDS:1</fullName>
    </submittedName>
</protein>
<dbReference type="InterPro" id="IPR012337">
    <property type="entry name" value="RNaseH-like_sf"/>
</dbReference>
<keyword evidence="1" id="KW-0472">Membrane</keyword>
<name>A0A9N9P368_9GLOM</name>
<feature type="transmembrane region" description="Helical" evidence="1">
    <location>
        <begin position="27"/>
        <end position="50"/>
    </location>
</feature>
<keyword evidence="1" id="KW-0812">Transmembrane</keyword>
<dbReference type="InterPro" id="IPR025525">
    <property type="entry name" value="hAT-like_transposase_RNase-H"/>
</dbReference>
<evidence type="ECO:0000259" key="2">
    <source>
        <dbReference type="Pfam" id="PF14372"/>
    </source>
</evidence>
<evidence type="ECO:0000256" key="1">
    <source>
        <dbReference type="SAM" id="Phobius"/>
    </source>
</evidence>
<keyword evidence="4" id="KW-1185">Reference proteome</keyword>
<dbReference type="Proteomes" id="UP000789759">
    <property type="component" value="Unassembled WGS sequence"/>
</dbReference>
<dbReference type="SUPFAM" id="SSF53098">
    <property type="entry name" value="Ribonuclease H-like"/>
    <property type="match status" value="1"/>
</dbReference>
<dbReference type="AlphaFoldDB" id="A0A9N9P368"/>
<evidence type="ECO:0000313" key="3">
    <source>
        <dbReference type="EMBL" id="CAG8780251.1"/>
    </source>
</evidence>
<feature type="domain" description="hAT-like transposase RNase-H fold" evidence="2">
    <location>
        <begin position="33"/>
        <end position="90"/>
    </location>
</feature>
<dbReference type="GO" id="GO:0003677">
    <property type="term" value="F:DNA binding"/>
    <property type="evidence" value="ECO:0007669"/>
    <property type="project" value="InterPro"/>
</dbReference>
<sequence length="92" mass="10872">MYPTDDNWKELDMIVELLEPIYHATNLLFLSSYLTLGDLHIVFSVIICTINEVQNKNSTLQQITQKMKTKLKKYWDELKETFYESVVLDPNN</sequence>
<accession>A0A9N9P368</accession>
<dbReference type="PANTHER" id="PTHR23272">
    <property type="entry name" value="BED FINGER-RELATED"/>
    <property type="match status" value="1"/>
</dbReference>
<dbReference type="Pfam" id="PF14372">
    <property type="entry name" value="hAT-like_RNase-H"/>
    <property type="match status" value="1"/>
</dbReference>
<evidence type="ECO:0000313" key="4">
    <source>
        <dbReference type="Proteomes" id="UP000789759"/>
    </source>
</evidence>
<gene>
    <name evidence="3" type="ORF">CPELLU_LOCUS16343</name>
</gene>
<dbReference type="EMBL" id="CAJVQA010023886">
    <property type="protein sequence ID" value="CAG8780251.1"/>
    <property type="molecule type" value="Genomic_DNA"/>
</dbReference>
<organism evidence="3 4">
    <name type="scientific">Cetraspora pellucida</name>
    <dbReference type="NCBI Taxonomy" id="1433469"/>
    <lineage>
        <taxon>Eukaryota</taxon>
        <taxon>Fungi</taxon>
        <taxon>Fungi incertae sedis</taxon>
        <taxon>Mucoromycota</taxon>
        <taxon>Glomeromycotina</taxon>
        <taxon>Glomeromycetes</taxon>
        <taxon>Diversisporales</taxon>
        <taxon>Gigasporaceae</taxon>
        <taxon>Cetraspora</taxon>
    </lineage>
</organism>
<feature type="non-terminal residue" evidence="3">
    <location>
        <position position="92"/>
    </location>
</feature>